<accession>A0A200J6J8</accession>
<dbReference type="InterPro" id="IPR021530">
    <property type="entry name" value="AllH-like"/>
</dbReference>
<dbReference type="Pfam" id="PF11392">
    <property type="entry name" value="AllH"/>
    <property type="match status" value="1"/>
</dbReference>
<evidence type="ECO:0000313" key="3">
    <source>
        <dbReference type="Proteomes" id="UP000196151"/>
    </source>
</evidence>
<dbReference type="EMBL" id="CP147246">
    <property type="protein sequence ID" value="WYJ93991.1"/>
    <property type="molecule type" value="Genomic_DNA"/>
</dbReference>
<evidence type="ECO:0000313" key="1">
    <source>
        <dbReference type="EMBL" id="OUZ32876.1"/>
    </source>
</evidence>
<proteinExistence type="predicted"/>
<keyword evidence="3" id="KW-1185">Reference proteome</keyword>
<evidence type="ECO:0008006" key="4">
    <source>
        <dbReference type="Google" id="ProtNLM"/>
    </source>
</evidence>
<sequence length="275" mass="30989">MQEQTSISTYLATLNVFGKMGKIHSVFDRSFNIAVNDRLINVTATENFLSSFGLKLSTTNFDQLQPYCQQGNLVKLTRDSLTVYSKYGIQTIQLAPYNQVELKIQPISYQIEELQKLQELLEIRNLEATIGLSIGVKEVGYFSRLASNQVADWVQIVTYLIGRGKGLTPSGDDILLGYLFMLKTYKHPDASIVAEQIKRHIKATTSISENYFYALLDNYVSSVVMDVWRALDRNESMEQLAAKIDRLLEVGHTSGHDMCYGILLGAKAVIKEQVQ</sequence>
<dbReference type="Proteomes" id="UP000196151">
    <property type="component" value="Chromosome"/>
</dbReference>
<name>A0A200J6J8_9ENTE</name>
<dbReference type="RefSeq" id="WP_087640710.1">
    <property type="nucleotide sequence ID" value="NZ_CP147246.1"/>
</dbReference>
<gene>
    <name evidence="2" type="ORF">A5889_001493</name>
    <name evidence="1" type="ORF">A5889_001585</name>
</gene>
<reference evidence="1" key="1">
    <citation type="submission" date="2017-05" db="EMBL/GenBank/DDBJ databases">
        <title>The Genome Sequence of Enterococcus sp. 9D6_DIV0238.</title>
        <authorList>
            <consortium name="The Broad Institute Genomics Platform"/>
            <consortium name="The Broad Institute Genomic Center for Infectious Diseases"/>
            <person name="Earl A."/>
            <person name="Manson A."/>
            <person name="Schwartman J."/>
            <person name="Gilmore M."/>
            <person name="Abouelleil A."/>
            <person name="Cao P."/>
            <person name="Chapman S."/>
            <person name="Cusick C."/>
            <person name="Shea T."/>
            <person name="Young S."/>
            <person name="Neafsey D."/>
            <person name="Nusbaum C."/>
            <person name="Birren B."/>
        </authorList>
    </citation>
    <scope>NUCLEOTIDE SEQUENCE [LARGE SCALE GENOMIC DNA]</scope>
    <source>
        <strain evidence="1">9D6_DIV0238</strain>
    </source>
</reference>
<evidence type="ECO:0000313" key="2">
    <source>
        <dbReference type="EMBL" id="WYJ93991.1"/>
    </source>
</evidence>
<dbReference type="OrthoDB" id="4933449at2"/>
<dbReference type="AlphaFoldDB" id="A0A200J6J8"/>
<reference evidence="2" key="3">
    <citation type="submission" date="2024-03" db="EMBL/GenBank/DDBJ databases">
        <title>The Genome Sequence of Enterococcus sp. DIV0238c.</title>
        <authorList>
            <consortium name="The Broad Institute Genomics Platform"/>
            <consortium name="The Broad Institute Microbial Omics Core"/>
            <consortium name="The Broad Institute Genomic Center for Infectious Diseases"/>
            <person name="Earl A."/>
            <person name="Manson A."/>
            <person name="Gilmore M."/>
            <person name="Schwartman J."/>
            <person name="Shea T."/>
            <person name="Abouelleil A."/>
            <person name="Cao P."/>
            <person name="Chapman S."/>
            <person name="Cusick C."/>
            <person name="Young S."/>
            <person name="Neafsey D."/>
            <person name="Nusbaum C."/>
            <person name="Birren B."/>
        </authorList>
    </citation>
    <scope>NUCLEOTIDE SEQUENCE</scope>
    <source>
        <strain evidence="2">9D6_DIV0238</strain>
    </source>
</reference>
<reference evidence="2" key="2">
    <citation type="submission" date="2017-05" db="EMBL/GenBank/DDBJ databases">
        <authorList>
            <consortium name="The Broad Institute Genomics Platform"/>
            <consortium name="The Broad Institute Genomic Center for Infectious Diseases"/>
            <person name="Earl A."/>
            <person name="Manson A."/>
            <person name="Schwartman J."/>
            <person name="Gilmore M."/>
            <person name="Abouelleil A."/>
            <person name="Cao P."/>
            <person name="Chapman S."/>
            <person name="Cusick C."/>
            <person name="Shea T."/>
            <person name="Young S."/>
            <person name="Neafsey D."/>
            <person name="Nusbaum C."/>
            <person name="Birren B."/>
        </authorList>
    </citation>
    <scope>NUCLEOTIDE SEQUENCE</scope>
    <source>
        <strain evidence="2">9D6_DIV0238</strain>
    </source>
</reference>
<organism evidence="1">
    <name type="scientific">Candidatus Enterococcus dunnyi</name>
    <dbReference type="NCBI Taxonomy" id="1834192"/>
    <lineage>
        <taxon>Bacteria</taxon>
        <taxon>Bacillati</taxon>
        <taxon>Bacillota</taxon>
        <taxon>Bacilli</taxon>
        <taxon>Lactobacillales</taxon>
        <taxon>Enterococcaceae</taxon>
        <taxon>Enterococcus</taxon>
    </lineage>
</organism>
<protein>
    <recommendedName>
        <fullName evidence="4">DUF2877 domain-containing protein</fullName>
    </recommendedName>
</protein>
<dbReference type="EMBL" id="NIBQ01000002">
    <property type="protein sequence ID" value="OUZ32876.1"/>
    <property type="molecule type" value="Genomic_DNA"/>
</dbReference>